<comment type="caution">
    <text evidence="1">The sequence shown here is derived from an EMBL/GenBank/DDBJ whole genome shotgun (WGS) entry which is preliminary data.</text>
</comment>
<protein>
    <submittedName>
        <fullName evidence="1">Uncharacterized protein</fullName>
    </submittedName>
</protein>
<dbReference type="EMBL" id="BPLR01021144">
    <property type="protein sequence ID" value="GIX86460.1"/>
    <property type="molecule type" value="Genomic_DNA"/>
</dbReference>
<proteinExistence type="predicted"/>
<evidence type="ECO:0000313" key="1">
    <source>
        <dbReference type="EMBL" id="GIX86460.1"/>
    </source>
</evidence>
<name>A0AAV4NQ67_CAEEX</name>
<organism evidence="1 2">
    <name type="scientific">Caerostris extrusa</name>
    <name type="common">Bark spider</name>
    <name type="synonym">Caerostris bankana</name>
    <dbReference type="NCBI Taxonomy" id="172846"/>
    <lineage>
        <taxon>Eukaryota</taxon>
        <taxon>Metazoa</taxon>
        <taxon>Ecdysozoa</taxon>
        <taxon>Arthropoda</taxon>
        <taxon>Chelicerata</taxon>
        <taxon>Arachnida</taxon>
        <taxon>Araneae</taxon>
        <taxon>Araneomorphae</taxon>
        <taxon>Entelegynae</taxon>
        <taxon>Araneoidea</taxon>
        <taxon>Araneidae</taxon>
        <taxon>Caerostris</taxon>
    </lineage>
</organism>
<reference evidence="1 2" key="1">
    <citation type="submission" date="2021-06" db="EMBL/GenBank/DDBJ databases">
        <title>Caerostris extrusa draft genome.</title>
        <authorList>
            <person name="Kono N."/>
            <person name="Arakawa K."/>
        </authorList>
    </citation>
    <scope>NUCLEOTIDE SEQUENCE [LARGE SCALE GENOMIC DNA]</scope>
</reference>
<sequence length="83" mass="9452">MATYAPNPHPHPTQSKNLLKAPCFLSDKMESNIGPRTKRRSKAATVQKKSVIIQMGNGGRLQDWQECDKSFAKKIIQRQIWES</sequence>
<dbReference type="Proteomes" id="UP001054945">
    <property type="component" value="Unassembled WGS sequence"/>
</dbReference>
<dbReference type="AlphaFoldDB" id="A0AAV4NQ67"/>
<evidence type="ECO:0000313" key="2">
    <source>
        <dbReference type="Proteomes" id="UP001054945"/>
    </source>
</evidence>
<gene>
    <name evidence="1" type="ORF">CEXT_96851</name>
</gene>
<keyword evidence="2" id="KW-1185">Reference proteome</keyword>
<accession>A0AAV4NQ67</accession>